<dbReference type="SUPFAM" id="SSF50978">
    <property type="entry name" value="WD40 repeat-like"/>
    <property type="match status" value="1"/>
</dbReference>
<accession>A0A9P6AQN2</accession>
<evidence type="ECO:0000313" key="2">
    <source>
        <dbReference type="EMBL" id="KAF9510101.1"/>
    </source>
</evidence>
<evidence type="ECO:0000256" key="1">
    <source>
        <dbReference type="SAM" id="MobiDB-lite"/>
    </source>
</evidence>
<feature type="compositionally biased region" description="Low complexity" evidence="1">
    <location>
        <begin position="404"/>
        <end position="414"/>
    </location>
</feature>
<proteinExistence type="predicted"/>
<dbReference type="OrthoDB" id="64353at2759"/>
<reference evidence="2" key="1">
    <citation type="journal article" date="2020" name="Nat. Commun.">
        <title>Large-scale genome sequencing of mycorrhizal fungi provides insights into the early evolution of symbiotic traits.</title>
        <authorList>
            <person name="Miyauchi S."/>
            <person name="Kiss E."/>
            <person name="Kuo A."/>
            <person name="Drula E."/>
            <person name="Kohler A."/>
            <person name="Sanchez-Garcia M."/>
            <person name="Morin E."/>
            <person name="Andreopoulos B."/>
            <person name="Barry K.W."/>
            <person name="Bonito G."/>
            <person name="Buee M."/>
            <person name="Carver A."/>
            <person name="Chen C."/>
            <person name="Cichocki N."/>
            <person name="Clum A."/>
            <person name="Culley D."/>
            <person name="Crous P.W."/>
            <person name="Fauchery L."/>
            <person name="Girlanda M."/>
            <person name="Hayes R.D."/>
            <person name="Keri Z."/>
            <person name="LaButti K."/>
            <person name="Lipzen A."/>
            <person name="Lombard V."/>
            <person name="Magnuson J."/>
            <person name="Maillard F."/>
            <person name="Murat C."/>
            <person name="Nolan M."/>
            <person name="Ohm R.A."/>
            <person name="Pangilinan J."/>
            <person name="Pereira M.F."/>
            <person name="Perotto S."/>
            <person name="Peter M."/>
            <person name="Pfister S."/>
            <person name="Riley R."/>
            <person name="Sitrit Y."/>
            <person name="Stielow J.B."/>
            <person name="Szollosi G."/>
            <person name="Zifcakova L."/>
            <person name="Stursova M."/>
            <person name="Spatafora J.W."/>
            <person name="Tedersoo L."/>
            <person name="Vaario L.M."/>
            <person name="Yamada A."/>
            <person name="Yan M."/>
            <person name="Wang P."/>
            <person name="Xu J."/>
            <person name="Bruns T."/>
            <person name="Baldrian P."/>
            <person name="Vilgalys R."/>
            <person name="Dunand C."/>
            <person name="Henrissat B."/>
            <person name="Grigoriev I.V."/>
            <person name="Hibbett D."/>
            <person name="Nagy L.G."/>
            <person name="Martin F.M."/>
        </authorList>
    </citation>
    <scope>NUCLEOTIDE SEQUENCE</scope>
    <source>
        <strain evidence="2">UP504</strain>
    </source>
</reference>
<organism evidence="2 3">
    <name type="scientific">Hydnum rufescens UP504</name>
    <dbReference type="NCBI Taxonomy" id="1448309"/>
    <lineage>
        <taxon>Eukaryota</taxon>
        <taxon>Fungi</taxon>
        <taxon>Dikarya</taxon>
        <taxon>Basidiomycota</taxon>
        <taxon>Agaricomycotina</taxon>
        <taxon>Agaricomycetes</taxon>
        <taxon>Cantharellales</taxon>
        <taxon>Hydnaceae</taxon>
        <taxon>Hydnum</taxon>
    </lineage>
</organism>
<feature type="compositionally biased region" description="Pro residues" evidence="1">
    <location>
        <begin position="342"/>
        <end position="351"/>
    </location>
</feature>
<dbReference type="InterPro" id="IPR036322">
    <property type="entry name" value="WD40_repeat_dom_sf"/>
</dbReference>
<evidence type="ECO:0000313" key="3">
    <source>
        <dbReference type="Proteomes" id="UP000886523"/>
    </source>
</evidence>
<protein>
    <recommendedName>
        <fullName evidence="4">DUF2415 domain-containing protein</fullName>
    </recommendedName>
</protein>
<dbReference type="PANTHER" id="PTHR43991:SF9">
    <property type="entry name" value="DUF2415 DOMAIN-CONTAINING PROTEIN"/>
    <property type="match status" value="1"/>
</dbReference>
<dbReference type="Proteomes" id="UP000886523">
    <property type="component" value="Unassembled WGS sequence"/>
</dbReference>
<keyword evidence="3" id="KW-1185">Reference proteome</keyword>
<evidence type="ECO:0008006" key="4">
    <source>
        <dbReference type="Google" id="ProtNLM"/>
    </source>
</evidence>
<dbReference type="PANTHER" id="PTHR43991">
    <property type="entry name" value="WD REPEAT PROTEIN (AFU_ORTHOLOGUE AFUA_8G05640)-RELATED"/>
    <property type="match status" value="1"/>
</dbReference>
<dbReference type="AlphaFoldDB" id="A0A9P6AQN2"/>
<name>A0A9P6AQN2_9AGAM</name>
<dbReference type="InterPro" id="IPR015943">
    <property type="entry name" value="WD40/YVTN_repeat-like_dom_sf"/>
</dbReference>
<comment type="caution">
    <text evidence="2">The sequence shown here is derived from an EMBL/GenBank/DDBJ whole genome shotgun (WGS) entry which is preliminary data.</text>
</comment>
<dbReference type="SMART" id="SM00320">
    <property type="entry name" value="WD40"/>
    <property type="match status" value="4"/>
</dbReference>
<dbReference type="InterPro" id="IPR001680">
    <property type="entry name" value="WD40_rpt"/>
</dbReference>
<dbReference type="Gene3D" id="2.130.10.10">
    <property type="entry name" value="YVTN repeat-like/Quinoprotein amine dehydrogenase"/>
    <property type="match status" value="1"/>
</dbReference>
<sequence length="554" mass="60404">MTIGIITPLAFEPTNNAPANIHIDHPQLRDLIVCPDRGQIAYATNAGLATRNVTNKHEVLIALLSLFSPGRSGLIAAGGQQAQIYITPISSLSSAPERGPWKLSTLIRGSINNSMFITNLTLSPNPYGSAYDGVGYTAPLNPRLFISNNDRSLRVFNITMDLECPDTDKVIPGLSKAGGVQMKTCVNHSSLSPDGRTMVAVGDTDEVFLYDVRGGDTVTFEPVATYKGAEDAGFSTAWSSDGLKFAIASQCGSAIVWDIRSSVPVAKFHSQEAIKYKRRSPYTIGRDGGYYWMPPLRPQLRPSPAAFHLEHTDPIVSTGHINNVHIVDAKTFNTHSVIRVPRLPPPPPPPIIQLGADPAPVLSEKSPSDHETHPHRSNATENFPPMRIADAPWCTPSSSPPASPSLRPSSALPSLPEVGSHLGYAFRNGEGGPMPSSRRAMMLDVDEDVHLRYRDDDGDDNDSDSIRTVHRHRPSITPSYETPLVVCGPPEPTISDYDILSRCNPNIHLSGLCFDPTGRFMYVGTNRSVVEWDVGSRRWDGDEHGRVWESGEWA</sequence>
<gene>
    <name evidence="2" type="ORF">BS47DRAFT_1348397</name>
</gene>
<feature type="region of interest" description="Disordered" evidence="1">
    <location>
        <begin position="341"/>
        <end position="414"/>
    </location>
</feature>
<dbReference type="EMBL" id="MU129023">
    <property type="protein sequence ID" value="KAF9510101.1"/>
    <property type="molecule type" value="Genomic_DNA"/>
</dbReference>